<name>A0A834U4T5_VESPE</name>
<keyword evidence="2" id="KW-1185">Reference proteome</keyword>
<protein>
    <submittedName>
        <fullName evidence="1">Uncharacterized protein</fullName>
    </submittedName>
</protein>
<evidence type="ECO:0000313" key="1">
    <source>
        <dbReference type="EMBL" id="KAF7416671.1"/>
    </source>
</evidence>
<dbReference type="EMBL" id="JACSDY010000010">
    <property type="protein sequence ID" value="KAF7416671.1"/>
    <property type="molecule type" value="Genomic_DNA"/>
</dbReference>
<gene>
    <name evidence="1" type="ORF">H0235_011202</name>
</gene>
<dbReference type="AlphaFoldDB" id="A0A834U4T5"/>
<proteinExistence type="predicted"/>
<accession>A0A834U4T5</accession>
<comment type="caution">
    <text evidence="1">The sequence shown here is derived from an EMBL/GenBank/DDBJ whole genome shotgun (WGS) entry which is preliminary data.</text>
</comment>
<reference evidence="1" key="1">
    <citation type="journal article" date="2020" name="G3 (Bethesda)">
        <title>High-Quality Assemblies for Three Invasive Social Wasps from the &lt;i&gt;Vespula&lt;/i&gt; Genus.</title>
        <authorList>
            <person name="Harrop T.W.R."/>
            <person name="Guhlin J."/>
            <person name="McLaughlin G.M."/>
            <person name="Permina E."/>
            <person name="Stockwell P."/>
            <person name="Gilligan J."/>
            <person name="Le Lec M.F."/>
            <person name="Gruber M.A.M."/>
            <person name="Quinn O."/>
            <person name="Lovegrove M."/>
            <person name="Duncan E.J."/>
            <person name="Remnant E.J."/>
            <person name="Van Eeckhoven J."/>
            <person name="Graham B."/>
            <person name="Knapp R.A."/>
            <person name="Langford K.W."/>
            <person name="Kronenberg Z."/>
            <person name="Press M.O."/>
            <person name="Eacker S.M."/>
            <person name="Wilson-Rankin E.E."/>
            <person name="Purcell J."/>
            <person name="Lester P.J."/>
            <person name="Dearden P.K."/>
        </authorList>
    </citation>
    <scope>NUCLEOTIDE SEQUENCE</scope>
    <source>
        <strain evidence="1">Volc-1</strain>
    </source>
</reference>
<organism evidence="1 2">
    <name type="scientific">Vespula pensylvanica</name>
    <name type="common">Western yellow jacket</name>
    <name type="synonym">Wasp</name>
    <dbReference type="NCBI Taxonomy" id="30213"/>
    <lineage>
        <taxon>Eukaryota</taxon>
        <taxon>Metazoa</taxon>
        <taxon>Ecdysozoa</taxon>
        <taxon>Arthropoda</taxon>
        <taxon>Hexapoda</taxon>
        <taxon>Insecta</taxon>
        <taxon>Pterygota</taxon>
        <taxon>Neoptera</taxon>
        <taxon>Endopterygota</taxon>
        <taxon>Hymenoptera</taxon>
        <taxon>Apocrita</taxon>
        <taxon>Aculeata</taxon>
        <taxon>Vespoidea</taxon>
        <taxon>Vespidae</taxon>
        <taxon>Vespinae</taxon>
        <taxon>Vespula</taxon>
    </lineage>
</organism>
<dbReference type="Proteomes" id="UP000600918">
    <property type="component" value="Unassembled WGS sequence"/>
</dbReference>
<evidence type="ECO:0000313" key="2">
    <source>
        <dbReference type="Proteomes" id="UP000600918"/>
    </source>
</evidence>
<sequence>MRVDTSLGDPGIIPGTKLVRRDYLTLVVETFVEVNDSSGLHRASTCALEEVVSWIHRRGREKVGLDVSWNRKPVDIKLLQSQLVGWVVGQEVMMIRCNSIIRMVCDGGGGSGGGGDGGSGQSDAIGSS</sequence>